<evidence type="ECO:0000313" key="6">
    <source>
        <dbReference type="Proteomes" id="UP001163046"/>
    </source>
</evidence>
<feature type="repeat" description="WD" evidence="3">
    <location>
        <begin position="240"/>
        <end position="281"/>
    </location>
</feature>
<name>A0A9W9ZPL4_9CNID</name>
<evidence type="ECO:0000256" key="2">
    <source>
        <dbReference type="ARBA" id="ARBA00022737"/>
    </source>
</evidence>
<dbReference type="GO" id="GO:0031514">
    <property type="term" value="C:motile cilium"/>
    <property type="evidence" value="ECO:0007669"/>
    <property type="project" value="TreeGrafter"/>
</dbReference>
<sequence length="327" mass="35022">MFARDTSVSVKASASSLCNNLTVLSSKEKESTTYGVVHKAFVCITNVTKGAVVNQKQVSCKGEGAHSSSSVLQAKWCELPERTVLVITSVKGAQMFETDGSIMIFWQALAESKEGVYSHFARGISAVGDKYICVGTSEGGIMVFDIPPRGTAVKLQETLTSHKVAICELEAQGGRMVSTDEEGNIILWQSGGHFTEIIKIDGKGFPCSSVCFYKDFIIGGFATGHIRVFSAATGALCIEACAHGRWISAMDISVDSGLLVSASEDSFVRVWKLSADDSPTMEMVFQQAIIDAQLCGARFVDLSGNSFGVTGYDMGEIIIFSKQQAIP</sequence>
<dbReference type="EMBL" id="MU825880">
    <property type="protein sequence ID" value="KAJ7385591.1"/>
    <property type="molecule type" value="Genomic_DNA"/>
</dbReference>
<gene>
    <name evidence="5" type="primary">WDR54</name>
    <name evidence="5" type="ORF">OS493_015175</name>
</gene>
<organism evidence="5 6">
    <name type="scientific">Desmophyllum pertusum</name>
    <dbReference type="NCBI Taxonomy" id="174260"/>
    <lineage>
        <taxon>Eukaryota</taxon>
        <taxon>Metazoa</taxon>
        <taxon>Cnidaria</taxon>
        <taxon>Anthozoa</taxon>
        <taxon>Hexacorallia</taxon>
        <taxon>Scleractinia</taxon>
        <taxon>Caryophylliina</taxon>
        <taxon>Caryophylliidae</taxon>
        <taxon>Desmophyllum</taxon>
    </lineage>
</organism>
<keyword evidence="6" id="KW-1185">Reference proteome</keyword>
<comment type="caution">
    <text evidence="5">The sequence shown here is derived from an EMBL/GenBank/DDBJ whole genome shotgun (WGS) entry which is preliminary data.</text>
</comment>
<dbReference type="PROSITE" id="PS50294">
    <property type="entry name" value="WD_REPEATS_REGION"/>
    <property type="match status" value="1"/>
</dbReference>
<dbReference type="OrthoDB" id="756370at2759"/>
<dbReference type="PANTHER" id="PTHR13720">
    <property type="entry name" value="WD-40 REPEAT PROTEIN"/>
    <property type="match status" value="1"/>
</dbReference>
<dbReference type="AlphaFoldDB" id="A0A9W9ZPL4"/>
<evidence type="ECO:0000259" key="4">
    <source>
        <dbReference type="Pfam" id="PF21031"/>
    </source>
</evidence>
<protein>
    <submittedName>
        <fullName evidence="5">WD repeat-containing protein 54</fullName>
    </submittedName>
</protein>
<keyword evidence="1 3" id="KW-0853">WD repeat</keyword>
<dbReference type="InterPro" id="IPR015943">
    <property type="entry name" value="WD40/YVTN_repeat-like_dom_sf"/>
</dbReference>
<dbReference type="SMART" id="SM00320">
    <property type="entry name" value="WD40"/>
    <property type="match status" value="3"/>
</dbReference>
<dbReference type="SUPFAM" id="SSF50978">
    <property type="entry name" value="WD40 repeat-like"/>
    <property type="match status" value="1"/>
</dbReference>
<dbReference type="Gene3D" id="2.130.10.10">
    <property type="entry name" value="YVTN repeat-like/Quinoprotein amine dehydrogenase"/>
    <property type="match status" value="1"/>
</dbReference>
<dbReference type="InterPro" id="IPR001680">
    <property type="entry name" value="WD40_rpt"/>
</dbReference>
<dbReference type="InterPro" id="IPR049546">
    <property type="entry name" value="WDR54_beta_prop"/>
</dbReference>
<dbReference type="PROSITE" id="PS50082">
    <property type="entry name" value="WD_REPEATS_2"/>
    <property type="match status" value="1"/>
</dbReference>
<proteinExistence type="predicted"/>
<dbReference type="InterPro" id="IPR050630">
    <property type="entry name" value="WD_repeat_EMAP"/>
</dbReference>
<dbReference type="PANTHER" id="PTHR13720:SF40">
    <property type="entry name" value="WD REPEAT-CONTAINING PROTEIN 54"/>
    <property type="match status" value="1"/>
</dbReference>
<feature type="domain" description="WD repeat-containing protein 54 beta-propeller" evidence="4">
    <location>
        <begin position="1"/>
        <end position="321"/>
    </location>
</feature>
<evidence type="ECO:0000256" key="3">
    <source>
        <dbReference type="PROSITE-ProRule" id="PRU00221"/>
    </source>
</evidence>
<evidence type="ECO:0000256" key="1">
    <source>
        <dbReference type="ARBA" id="ARBA00022574"/>
    </source>
</evidence>
<dbReference type="Proteomes" id="UP001163046">
    <property type="component" value="Unassembled WGS sequence"/>
</dbReference>
<keyword evidence="2" id="KW-0677">Repeat</keyword>
<reference evidence="5" key="1">
    <citation type="submission" date="2023-01" db="EMBL/GenBank/DDBJ databases">
        <title>Genome assembly of the deep-sea coral Lophelia pertusa.</title>
        <authorList>
            <person name="Herrera S."/>
            <person name="Cordes E."/>
        </authorList>
    </citation>
    <scope>NUCLEOTIDE SEQUENCE</scope>
    <source>
        <strain evidence="5">USNM1676648</strain>
        <tissue evidence="5">Polyp</tissue>
    </source>
</reference>
<dbReference type="Pfam" id="PF21031">
    <property type="entry name" value="WDR54"/>
    <property type="match status" value="1"/>
</dbReference>
<accession>A0A9W9ZPL4</accession>
<dbReference type="InterPro" id="IPR036322">
    <property type="entry name" value="WD40_repeat_dom_sf"/>
</dbReference>
<evidence type="ECO:0000313" key="5">
    <source>
        <dbReference type="EMBL" id="KAJ7385591.1"/>
    </source>
</evidence>